<dbReference type="EMBL" id="QAON01000003">
    <property type="protein sequence ID" value="PTQ90384.1"/>
    <property type="molecule type" value="Genomic_DNA"/>
</dbReference>
<dbReference type="Pfam" id="PF00849">
    <property type="entry name" value="PseudoU_synth_2"/>
    <property type="match status" value="1"/>
</dbReference>
<name>A0A2T5J1S1_9GAMM</name>
<sequence>MTEQHSNQQVRLLTVSEHDEGQRLDNFLITALKGAPRTLVYRIVRKGEVRVNKGRSKPEYRLQIGDVVRIPPIRLSEESPAITPSPQLSQHLSNRIIYHKDGIIALNKPSGLAVHGGSGVAYGAIEALRAIYPDKEFLELVHRLDRDTSGLLMIADKRSVLRVLHEQLRDGKMQKVYVALLAGRLKGGHHKVTAPLDKNNLASGERVVRVSREGKAAETHFQVIERFANCTLVEARPLTGRTHQIRVHAQFLGHPILGDDKYCSNENNKWAKEQLGLNRLFLHARDLTLAMPNQPDPLTLHCPLAPELEGVVQRLRDVSV</sequence>
<dbReference type="PROSITE" id="PS50889">
    <property type="entry name" value="S4"/>
    <property type="match status" value="1"/>
</dbReference>
<dbReference type="InterPro" id="IPR036986">
    <property type="entry name" value="S4_RNA-bd_sf"/>
</dbReference>
<dbReference type="GO" id="GO:0160141">
    <property type="term" value="F:23S rRNA pseudouridine(955/2504/2580) synthase activity"/>
    <property type="evidence" value="ECO:0007669"/>
    <property type="project" value="UniProtKB-EC"/>
</dbReference>
<evidence type="ECO:0000259" key="10">
    <source>
        <dbReference type="SMART" id="SM00363"/>
    </source>
</evidence>
<comment type="catalytic activity">
    <reaction evidence="9">
        <text>a uridine in RNA = a pseudouridine in RNA</text>
        <dbReference type="Rhea" id="RHEA:48348"/>
        <dbReference type="Rhea" id="RHEA-COMP:12068"/>
        <dbReference type="Rhea" id="RHEA-COMP:12069"/>
        <dbReference type="ChEBI" id="CHEBI:65314"/>
        <dbReference type="ChEBI" id="CHEBI:65315"/>
    </reaction>
</comment>
<dbReference type="InterPro" id="IPR050188">
    <property type="entry name" value="RluA_PseudoU_synthase"/>
</dbReference>
<dbReference type="EC" id="5.4.99.-" evidence="9"/>
<dbReference type="Gene3D" id="3.30.2350.10">
    <property type="entry name" value="Pseudouridine synthase"/>
    <property type="match status" value="1"/>
</dbReference>
<dbReference type="InterPro" id="IPR006224">
    <property type="entry name" value="PsdUridine_synth_RluA-like_CS"/>
</dbReference>
<evidence type="ECO:0000256" key="4">
    <source>
        <dbReference type="ARBA" id="ARBA00022552"/>
    </source>
</evidence>
<dbReference type="InterPro" id="IPR020103">
    <property type="entry name" value="PsdUridine_synth_cat_dom_sf"/>
</dbReference>
<feature type="active site" evidence="7">
    <location>
        <position position="145"/>
    </location>
</feature>
<protein>
    <recommendedName>
        <fullName evidence="9">Pseudouridine synthase</fullName>
        <ecNumber evidence="9">5.4.99.-</ecNumber>
    </recommendedName>
</protein>
<comment type="caution">
    <text evidence="11">The sequence shown here is derived from an EMBL/GenBank/DDBJ whole genome shotgun (WGS) entry which is preliminary data.</text>
</comment>
<dbReference type="CDD" id="cd00165">
    <property type="entry name" value="S4"/>
    <property type="match status" value="1"/>
</dbReference>
<dbReference type="AlphaFoldDB" id="A0A2T5J1S1"/>
<comment type="similarity">
    <text evidence="3 9">Belongs to the pseudouridine synthase RluA family.</text>
</comment>
<accession>A0A2T5J1S1</accession>
<evidence type="ECO:0000313" key="11">
    <source>
        <dbReference type="EMBL" id="PTQ90384.1"/>
    </source>
</evidence>
<reference evidence="11 12" key="1">
    <citation type="submission" date="2018-04" db="EMBL/GenBank/DDBJ databases">
        <title>Genomic Encyclopedia of Archaeal and Bacterial Type Strains, Phase II (KMG-II): from individual species to whole genera.</title>
        <authorList>
            <person name="Goeker M."/>
        </authorList>
    </citation>
    <scope>NUCLEOTIDE SEQUENCE [LARGE SCALE GENOMIC DNA]</scope>
    <source>
        <strain evidence="11 12">DSM 5822</strain>
    </source>
</reference>
<dbReference type="NCBIfam" id="NF008249">
    <property type="entry name" value="PRK11025.1"/>
    <property type="match status" value="1"/>
</dbReference>
<dbReference type="Pfam" id="PF01479">
    <property type="entry name" value="S4"/>
    <property type="match status" value="1"/>
</dbReference>
<organism evidence="11 12">
    <name type="scientific">Agitococcus lubricus</name>
    <dbReference type="NCBI Taxonomy" id="1077255"/>
    <lineage>
        <taxon>Bacteria</taxon>
        <taxon>Pseudomonadati</taxon>
        <taxon>Pseudomonadota</taxon>
        <taxon>Gammaproteobacteria</taxon>
        <taxon>Moraxellales</taxon>
        <taxon>Moraxellaceae</taxon>
        <taxon>Agitococcus</taxon>
    </lineage>
</organism>
<gene>
    <name evidence="11" type="ORF">C8N29_103137</name>
</gene>
<dbReference type="GO" id="GO:0003723">
    <property type="term" value="F:RNA binding"/>
    <property type="evidence" value="ECO:0007669"/>
    <property type="project" value="UniProtKB-KW"/>
</dbReference>
<keyword evidence="12" id="KW-1185">Reference proteome</keyword>
<dbReference type="InterPro" id="IPR002942">
    <property type="entry name" value="S4_RNA-bd"/>
</dbReference>
<evidence type="ECO:0000256" key="7">
    <source>
        <dbReference type="PIRSR" id="PIRSR606225-1"/>
    </source>
</evidence>
<dbReference type="Gene3D" id="3.10.290.10">
    <property type="entry name" value="RNA-binding S4 domain"/>
    <property type="match status" value="1"/>
</dbReference>
<evidence type="ECO:0000256" key="6">
    <source>
        <dbReference type="ARBA" id="ARBA00023235"/>
    </source>
</evidence>
<dbReference type="SUPFAM" id="SSF55174">
    <property type="entry name" value="Alpha-L RNA-binding motif"/>
    <property type="match status" value="1"/>
</dbReference>
<keyword evidence="4" id="KW-0698">rRNA processing</keyword>
<dbReference type="NCBIfam" id="TIGR00005">
    <property type="entry name" value="rluA_subfam"/>
    <property type="match status" value="1"/>
</dbReference>
<evidence type="ECO:0000313" key="12">
    <source>
        <dbReference type="Proteomes" id="UP000244223"/>
    </source>
</evidence>
<dbReference type="CDD" id="cd02869">
    <property type="entry name" value="PseudoU_synth_RluA_like"/>
    <property type="match status" value="1"/>
</dbReference>
<evidence type="ECO:0000256" key="5">
    <source>
        <dbReference type="ARBA" id="ARBA00022884"/>
    </source>
</evidence>
<dbReference type="PANTHER" id="PTHR21600:SF92">
    <property type="entry name" value="RIBOSOMAL LARGE SUBUNIT PSEUDOURIDINE SYNTHASE C"/>
    <property type="match status" value="1"/>
</dbReference>
<dbReference type="Proteomes" id="UP000244223">
    <property type="component" value="Unassembled WGS sequence"/>
</dbReference>
<keyword evidence="6 9" id="KW-0413">Isomerase</keyword>
<evidence type="ECO:0000256" key="2">
    <source>
        <dbReference type="ARBA" id="ARBA00002876"/>
    </source>
</evidence>
<dbReference type="SUPFAM" id="SSF55120">
    <property type="entry name" value="Pseudouridine synthase"/>
    <property type="match status" value="1"/>
</dbReference>
<feature type="domain" description="RNA-binding S4" evidence="10">
    <location>
        <begin position="22"/>
        <end position="83"/>
    </location>
</feature>
<evidence type="ECO:0000256" key="9">
    <source>
        <dbReference type="RuleBase" id="RU362028"/>
    </source>
</evidence>
<keyword evidence="5 8" id="KW-0694">RNA-binding</keyword>
<evidence type="ECO:0000256" key="3">
    <source>
        <dbReference type="ARBA" id="ARBA00010876"/>
    </source>
</evidence>
<dbReference type="SMART" id="SM00363">
    <property type="entry name" value="S4"/>
    <property type="match status" value="1"/>
</dbReference>
<comment type="function">
    <text evidence="2">Responsible for synthesis of pseudouridine from uracil at positions 955, 2504 and 2580 in 23S ribosomal RNA.</text>
</comment>
<comment type="catalytic activity">
    <reaction evidence="1">
        <text>uridine(955/2504/2580) in 23S rRNA = pseudouridine(955/2504/2580) in 23S rRNA</text>
        <dbReference type="Rhea" id="RHEA:42528"/>
        <dbReference type="Rhea" id="RHEA-COMP:10099"/>
        <dbReference type="Rhea" id="RHEA-COMP:10100"/>
        <dbReference type="ChEBI" id="CHEBI:65314"/>
        <dbReference type="ChEBI" id="CHEBI:65315"/>
        <dbReference type="EC" id="5.4.99.24"/>
    </reaction>
</comment>
<dbReference type="GO" id="GO:0000455">
    <property type="term" value="P:enzyme-directed rRNA pseudouridine synthesis"/>
    <property type="evidence" value="ECO:0007669"/>
    <property type="project" value="TreeGrafter"/>
</dbReference>
<proteinExistence type="inferred from homology"/>
<dbReference type="OrthoDB" id="9807829at2"/>
<dbReference type="RefSeq" id="WP_107864828.1">
    <property type="nucleotide sequence ID" value="NZ_QAON01000003.1"/>
</dbReference>
<evidence type="ECO:0000256" key="1">
    <source>
        <dbReference type="ARBA" id="ARBA00000381"/>
    </source>
</evidence>
<dbReference type="PANTHER" id="PTHR21600">
    <property type="entry name" value="MITOCHONDRIAL RNA PSEUDOURIDINE SYNTHASE"/>
    <property type="match status" value="1"/>
</dbReference>
<dbReference type="PROSITE" id="PS01129">
    <property type="entry name" value="PSI_RLU"/>
    <property type="match status" value="1"/>
</dbReference>
<evidence type="ECO:0000256" key="8">
    <source>
        <dbReference type="PROSITE-ProRule" id="PRU00182"/>
    </source>
</evidence>
<dbReference type="InterPro" id="IPR006145">
    <property type="entry name" value="PsdUridine_synth_RsuA/RluA"/>
</dbReference>
<dbReference type="InterPro" id="IPR006225">
    <property type="entry name" value="PsdUridine_synth_RluC/D"/>
</dbReference>